<evidence type="ECO:0000256" key="1">
    <source>
        <dbReference type="SAM" id="Phobius"/>
    </source>
</evidence>
<sequence>MQKPTFSLRDVILLAILSLIFGALYWGFGFVYNFATIILTPIGWGPAANDLTIGLWCMAGPLAAILLQRAGAAFIGEFMSAFVEMIFGGQWGAANLISGLIQGLGSEAGFAITAYKAFDWRGLLLNCVTLTIATFAWDWFKNGYNQFNPTTVLGMLIIRFLSILIFDGFLIHAIQKMLTNSQVLSN</sequence>
<feature type="transmembrane region" description="Helical" evidence="1">
    <location>
        <begin position="152"/>
        <end position="174"/>
    </location>
</feature>
<dbReference type="RefSeq" id="WP_056995531.1">
    <property type="nucleotide sequence ID" value="NZ_AZGC01000026.1"/>
</dbReference>
<dbReference type="OrthoDB" id="8017424at2"/>
<keyword evidence="1" id="KW-0472">Membrane</keyword>
<protein>
    <submittedName>
        <fullName evidence="2">ABC superfamily ATP binding cassette transporter, membrane protein</fullName>
    </submittedName>
</protein>
<feature type="transmembrane region" description="Helical" evidence="1">
    <location>
        <begin position="123"/>
        <end position="140"/>
    </location>
</feature>
<dbReference type="InterPro" id="IPR017195">
    <property type="entry name" value="ABC_thiamin-permease_prd"/>
</dbReference>
<dbReference type="PIRSF" id="PIRSF037394">
    <property type="entry name" value="ABC_thiamine-permease_YkoE_prd"/>
    <property type="match status" value="1"/>
</dbReference>
<feature type="transmembrane region" description="Helical" evidence="1">
    <location>
        <begin position="53"/>
        <end position="75"/>
    </location>
</feature>
<accession>A0A0R1UPA2</accession>
<organism evidence="2 3">
    <name type="scientific">Limosilactobacillus equigenerosi DSM 18793 = JCM 14505</name>
    <dbReference type="NCBI Taxonomy" id="1423742"/>
    <lineage>
        <taxon>Bacteria</taxon>
        <taxon>Bacillati</taxon>
        <taxon>Bacillota</taxon>
        <taxon>Bacilli</taxon>
        <taxon>Lactobacillales</taxon>
        <taxon>Lactobacillaceae</taxon>
        <taxon>Limosilactobacillus</taxon>
    </lineage>
</organism>
<dbReference type="STRING" id="417373.GCA_001570685_00151"/>
<keyword evidence="1" id="KW-1133">Transmembrane helix</keyword>
<evidence type="ECO:0000313" key="2">
    <source>
        <dbReference type="EMBL" id="KRL95049.1"/>
    </source>
</evidence>
<keyword evidence="1" id="KW-0812">Transmembrane</keyword>
<keyword evidence="3" id="KW-1185">Reference proteome</keyword>
<dbReference type="Pfam" id="PF09819">
    <property type="entry name" value="ABC_cobalt"/>
    <property type="match status" value="1"/>
</dbReference>
<dbReference type="Proteomes" id="UP000051084">
    <property type="component" value="Unassembled WGS sequence"/>
</dbReference>
<gene>
    <name evidence="2" type="ORF">FC21_GL001096</name>
</gene>
<dbReference type="AlphaFoldDB" id="A0A0R1UPA2"/>
<evidence type="ECO:0000313" key="3">
    <source>
        <dbReference type="Proteomes" id="UP000051084"/>
    </source>
</evidence>
<comment type="caution">
    <text evidence="2">The sequence shown here is derived from an EMBL/GenBank/DDBJ whole genome shotgun (WGS) entry which is preliminary data.</text>
</comment>
<proteinExistence type="predicted"/>
<dbReference type="EMBL" id="AZGC01000026">
    <property type="protein sequence ID" value="KRL95049.1"/>
    <property type="molecule type" value="Genomic_DNA"/>
</dbReference>
<dbReference type="PATRIC" id="fig|1423742.4.peg.1138"/>
<name>A0A0R1UPA2_9LACO</name>
<reference evidence="2 3" key="1">
    <citation type="journal article" date="2015" name="Genome Announc.">
        <title>Expanding the biotechnology potential of lactobacilli through comparative genomics of 213 strains and associated genera.</title>
        <authorList>
            <person name="Sun Z."/>
            <person name="Harris H.M."/>
            <person name="McCann A."/>
            <person name="Guo C."/>
            <person name="Argimon S."/>
            <person name="Zhang W."/>
            <person name="Yang X."/>
            <person name="Jeffery I.B."/>
            <person name="Cooney J.C."/>
            <person name="Kagawa T.F."/>
            <person name="Liu W."/>
            <person name="Song Y."/>
            <person name="Salvetti E."/>
            <person name="Wrobel A."/>
            <person name="Rasinkangas P."/>
            <person name="Parkhill J."/>
            <person name="Rea M.C."/>
            <person name="O'Sullivan O."/>
            <person name="Ritari J."/>
            <person name="Douillard F.P."/>
            <person name="Paul Ross R."/>
            <person name="Yang R."/>
            <person name="Briner A.E."/>
            <person name="Felis G.E."/>
            <person name="de Vos W.M."/>
            <person name="Barrangou R."/>
            <person name="Klaenhammer T.R."/>
            <person name="Caufield P.W."/>
            <person name="Cui Y."/>
            <person name="Zhang H."/>
            <person name="O'Toole P.W."/>
        </authorList>
    </citation>
    <scope>NUCLEOTIDE SEQUENCE [LARGE SCALE GENOMIC DNA]</scope>
    <source>
        <strain evidence="2 3">DSM 18793</strain>
    </source>
</reference>
<feature type="transmembrane region" description="Helical" evidence="1">
    <location>
        <begin position="12"/>
        <end position="33"/>
    </location>
</feature>